<keyword evidence="4" id="KW-0378">Hydrolase</keyword>
<evidence type="ECO:0000313" key="4">
    <source>
        <dbReference type="EMBL" id="OFA02201.1"/>
    </source>
</evidence>
<keyword evidence="1" id="KW-0812">Transmembrane</keyword>
<dbReference type="Gene3D" id="3.30.450.20">
    <property type="entry name" value="PAS domain"/>
    <property type="match status" value="1"/>
</dbReference>
<gene>
    <name evidence="4" type="primary">gmr_10</name>
    <name evidence="4" type="ORF">DUPY_20880</name>
</gene>
<dbReference type="SMART" id="SM00267">
    <property type="entry name" value="GGDEF"/>
    <property type="match status" value="1"/>
</dbReference>
<proteinExistence type="predicted"/>
<dbReference type="Proteomes" id="UP000175989">
    <property type="component" value="Unassembled WGS sequence"/>
</dbReference>
<dbReference type="NCBIfam" id="TIGR00254">
    <property type="entry name" value="GGDEF"/>
    <property type="match status" value="1"/>
</dbReference>
<dbReference type="Gene3D" id="3.20.20.450">
    <property type="entry name" value="EAL domain"/>
    <property type="match status" value="1"/>
</dbReference>
<dbReference type="SMART" id="SM00091">
    <property type="entry name" value="PAS"/>
    <property type="match status" value="1"/>
</dbReference>
<dbReference type="Pfam" id="PF00990">
    <property type="entry name" value="GGDEF"/>
    <property type="match status" value="1"/>
</dbReference>
<dbReference type="PANTHER" id="PTHR44757">
    <property type="entry name" value="DIGUANYLATE CYCLASE DGCP"/>
    <property type="match status" value="1"/>
</dbReference>
<dbReference type="InterPro" id="IPR000014">
    <property type="entry name" value="PAS"/>
</dbReference>
<sequence>MNVDPQIFILFSLGIDVLLCLVLVFLWWRHNDEKHALAWALGQFALTMGIVSWKLDPGYLPRTAMAALTLAVSMAGFWAGTEAFLGKLDPARLRRAVAVTIGLGFACYGVFVSAGAVIGVVTAFGYAVIFLWVGWRLLSQRTGYRFLAWVFLLRGLFNLANSMHLVPDVVELWLMWSFLVKAASMLGLIHAVQDKLQTRYTHAIDSLGKGFLVTDREGVIRTANQRCVQLLGAPGLRQLIGSKIGDWLDGTTRHTVAGHFQRFADAVTYPYVETTVFRAGTGAELPVELIASPHYERGQLFCMMLVMDITDRKKKDDQLYRAAHYDNVTGLLNRHGLGIELDRALLARAAGQQCAVLFIDIDKFKRINDSFGHATGDQLLRQAAARLRECVGEADLLGRFGGDEFVVVLPGLVAGTAPECAAVCGERVLRALGASFDLAPHAITVSASIGVACQGSDGAEADTLVRNADIAMHEVKKSGRGQLRFYDPAMSAYAREALVIDGALRGAIAAGELWLVYQPIIDARTGRLDKVEALLRWHSATLGHVGPDRFIPVAEDSGLIIDLGAWVLAEACRQLGAWRADLPQLAMSINVSARQLLDPAFISLVEQALADHGLAPQRLELELTERVLIGNGEQVRAALARLHDLGVSISLDDFGTGYSSLSYLTQFDINTLKIDRGFVTGMVDSPRSHALVATIVAMGHSLGMRLVAEGVETADQARALDVIGCHYLQGYHISRPVAADELLRFAASRSGGER</sequence>
<feature type="transmembrane region" description="Helical" evidence="1">
    <location>
        <begin position="93"/>
        <end position="111"/>
    </location>
</feature>
<dbReference type="Gene3D" id="3.30.70.270">
    <property type="match status" value="1"/>
</dbReference>
<dbReference type="GO" id="GO:0071111">
    <property type="term" value="F:cyclic-guanylate-specific phosphodiesterase activity"/>
    <property type="evidence" value="ECO:0007669"/>
    <property type="project" value="UniProtKB-EC"/>
</dbReference>
<organism evidence="4 5">
    <name type="scientific">Duganella phyllosphaerae</name>
    <dbReference type="NCBI Taxonomy" id="762836"/>
    <lineage>
        <taxon>Bacteria</taxon>
        <taxon>Pseudomonadati</taxon>
        <taxon>Pseudomonadota</taxon>
        <taxon>Betaproteobacteria</taxon>
        <taxon>Burkholderiales</taxon>
        <taxon>Oxalobacteraceae</taxon>
        <taxon>Telluria group</taxon>
        <taxon>Duganella</taxon>
    </lineage>
</organism>
<dbReference type="OrthoDB" id="9813903at2"/>
<evidence type="ECO:0000313" key="5">
    <source>
        <dbReference type="Proteomes" id="UP000175989"/>
    </source>
</evidence>
<dbReference type="PATRIC" id="fig|762836.4.peg.2164"/>
<evidence type="ECO:0000259" key="3">
    <source>
        <dbReference type="PROSITE" id="PS50887"/>
    </source>
</evidence>
<dbReference type="SUPFAM" id="SSF141868">
    <property type="entry name" value="EAL domain-like"/>
    <property type="match status" value="1"/>
</dbReference>
<dbReference type="PROSITE" id="PS50887">
    <property type="entry name" value="GGDEF"/>
    <property type="match status" value="1"/>
</dbReference>
<comment type="caution">
    <text evidence="4">The sequence shown here is derived from an EMBL/GenBank/DDBJ whole genome shotgun (WGS) entry which is preliminary data.</text>
</comment>
<dbReference type="CDD" id="cd01949">
    <property type="entry name" value="GGDEF"/>
    <property type="match status" value="1"/>
</dbReference>
<dbReference type="SUPFAM" id="SSF55785">
    <property type="entry name" value="PYP-like sensor domain (PAS domain)"/>
    <property type="match status" value="1"/>
</dbReference>
<dbReference type="PANTHER" id="PTHR44757:SF2">
    <property type="entry name" value="BIOFILM ARCHITECTURE MAINTENANCE PROTEIN MBAA"/>
    <property type="match status" value="1"/>
</dbReference>
<dbReference type="SUPFAM" id="SSF55073">
    <property type="entry name" value="Nucleotide cyclase"/>
    <property type="match status" value="1"/>
</dbReference>
<keyword evidence="1" id="KW-0472">Membrane</keyword>
<dbReference type="RefSeq" id="WP_070247771.1">
    <property type="nucleotide sequence ID" value="NZ_LROM01000077.1"/>
</dbReference>
<dbReference type="EMBL" id="LROM01000077">
    <property type="protein sequence ID" value="OFA02201.1"/>
    <property type="molecule type" value="Genomic_DNA"/>
</dbReference>
<keyword evidence="5" id="KW-1185">Reference proteome</keyword>
<dbReference type="CDD" id="cd00130">
    <property type="entry name" value="PAS"/>
    <property type="match status" value="1"/>
</dbReference>
<dbReference type="AlphaFoldDB" id="A0A1E7WRR9"/>
<accession>A0A1E7WRR9</accession>
<dbReference type="InterPro" id="IPR001633">
    <property type="entry name" value="EAL_dom"/>
</dbReference>
<reference evidence="5" key="1">
    <citation type="journal article" date="2016" name="Front. Microbiol.">
        <title>Molecular Keys to the Janthinobacterium and Duganella spp. Interaction with the Plant Pathogen Fusarium graminearum.</title>
        <authorList>
            <person name="Haack F.S."/>
            <person name="Poehlein A."/>
            <person name="Kroger C."/>
            <person name="Voigt C.A."/>
            <person name="Piepenbring M."/>
            <person name="Bode H.B."/>
            <person name="Daniel R."/>
            <person name="Schafer W."/>
            <person name="Streit W.R."/>
        </authorList>
    </citation>
    <scope>NUCLEOTIDE SEQUENCE [LARGE SCALE GENOMIC DNA]</scope>
    <source>
        <strain evidence="5">T54</strain>
    </source>
</reference>
<keyword evidence="1" id="KW-1133">Transmembrane helix</keyword>
<feature type="transmembrane region" description="Helical" evidence="1">
    <location>
        <begin position="59"/>
        <end position="81"/>
    </location>
</feature>
<feature type="domain" description="EAL" evidence="2">
    <location>
        <begin position="497"/>
        <end position="750"/>
    </location>
</feature>
<feature type="domain" description="GGDEF" evidence="3">
    <location>
        <begin position="352"/>
        <end position="488"/>
    </location>
</feature>
<dbReference type="NCBIfam" id="TIGR00229">
    <property type="entry name" value="sensory_box"/>
    <property type="match status" value="1"/>
</dbReference>
<evidence type="ECO:0000259" key="2">
    <source>
        <dbReference type="PROSITE" id="PS50883"/>
    </source>
</evidence>
<name>A0A1E7WRR9_9BURK</name>
<dbReference type="InterPro" id="IPR052155">
    <property type="entry name" value="Biofilm_reg_signaling"/>
</dbReference>
<dbReference type="InterPro" id="IPR000160">
    <property type="entry name" value="GGDEF_dom"/>
</dbReference>
<dbReference type="InterPro" id="IPR013656">
    <property type="entry name" value="PAS_4"/>
</dbReference>
<dbReference type="InterPro" id="IPR035965">
    <property type="entry name" value="PAS-like_dom_sf"/>
</dbReference>
<dbReference type="InterPro" id="IPR043128">
    <property type="entry name" value="Rev_trsase/Diguanyl_cyclase"/>
</dbReference>
<evidence type="ECO:0000256" key="1">
    <source>
        <dbReference type="SAM" id="Phobius"/>
    </source>
</evidence>
<dbReference type="Pfam" id="PF00563">
    <property type="entry name" value="EAL"/>
    <property type="match status" value="1"/>
</dbReference>
<dbReference type="InterPro" id="IPR029787">
    <property type="entry name" value="Nucleotide_cyclase"/>
</dbReference>
<dbReference type="Pfam" id="PF08448">
    <property type="entry name" value="PAS_4"/>
    <property type="match status" value="1"/>
</dbReference>
<dbReference type="InterPro" id="IPR035919">
    <property type="entry name" value="EAL_sf"/>
</dbReference>
<feature type="transmembrane region" description="Helical" evidence="1">
    <location>
        <begin position="117"/>
        <end position="134"/>
    </location>
</feature>
<feature type="transmembrane region" description="Helical" evidence="1">
    <location>
        <begin position="146"/>
        <end position="166"/>
    </location>
</feature>
<dbReference type="SMART" id="SM00052">
    <property type="entry name" value="EAL"/>
    <property type="match status" value="1"/>
</dbReference>
<protein>
    <submittedName>
        <fullName evidence="4">Cyclic di-GMP phosphodiesterase Gmr</fullName>
        <ecNumber evidence="4">3.1.4.52</ecNumber>
    </submittedName>
</protein>
<feature type="transmembrane region" description="Helical" evidence="1">
    <location>
        <begin position="6"/>
        <end position="28"/>
    </location>
</feature>
<dbReference type="EC" id="3.1.4.52" evidence="4"/>
<dbReference type="PROSITE" id="PS50883">
    <property type="entry name" value="EAL"/>
    <property type="match status" value="1"/>
</dbReference>
<dbReference type="CDD" id="cd01948">
    <property type="entry name" value="EAL"/>
    <property type="match status" value="1"/>
</dbReference>